<dbReference type="InParanoid" id="F4P7F8"/>
<dbReference type="OrthoDB" id="4139357at2759"/>
<evidence type="ECO:0000256" key="4">
    <source>
        <dbReference type="ARBA" id="ARBA00022989"/>
    </source>
</evidence>
<evidence type="ECO:0000313" key="9">
    <source>
        <dbReference type="Proteomes" id="UP000007241"/>
    </source>
</evidence>
<evidence type="ECO:0000256" key="6">
    <source>
        <dbReference type="SAM" id="Phobius"/>
    </source>
</evidence>
<dbReference type="EMBL" id="GL882887">
    <property type="protein sequence ID" value="EGF78936.1"/>
    <property type="molecule type" value="Genomic_DNA"/>
</dbReference>
<dbReference type="AlphaFoldDB" id="F4P7F8"/>
<dbReference type="STRING" id="684364.F4P7F8"/>
<dbReference type="InterPro" id="IPR005828">
    <property type="entry name" value="MFS_sugar_transport-like"/>
</dbReference>
<dbReference type="GO" id="GO:0016020">
    <property type="term" value="C:membrane"/>
    <property type="evidence" value="ECO:0000318"/>
    <property type="project" value="GO_Central"/>
</dbReference>
<feature type="transmembrane region" description="Helical" evidence="6">
    <location>
        <begin position="59"/>
        <end position="80"/>
    </location>
</feature>
<comment type="subcellular location">
    <subcellularLocation>
        <location evidence="1">Membrane</location>
        <topology evidence="1">Multi-pass membrane protein</topology>
    </subcellularLocation>
</comment>
<keyword evidence="4 6" id="KW-1133">Transmembrane helix</keyword>
<gene>
    <name evidence="8" type="ORF">BATDEDRAFT_12850</name>
</gene>
<feature type="domain" description="Major facilitator superfamily (MFS) profile" evidence="7">
    <location>
        <begin position="24"/>
        <end position="464"/>
    </location>
</feature>
<sequence>MDDEFSAIESIISEIGMGAYQWKLFWLCGMGWVADNMWLQGIASTLPKFQRDFDLSDSVAGLGITAALIGMIFGSAGWGVCSDVIGRMPAFNLTLLMAGVCGIVSAFAPSFSILCITFFSLALGVGGNLPVDGTLFLEFTPKKNQSLLTLMSIFWPVGQILVSIVAILFIPSHSCPDFGPCDPASNRGWRILLFIIGTITLFMVAGRLIFFRMLESPKFLLAAGRRDEAIDVLYQLAHENGVTITIDPDRFSVQSSAPVSRRKSDLGWSKLKPLFSKDTRKTTVLIWLIWSLVSMGYIMFNGFLTKFLKFHGGKIPLSDTETYRNYVIISIFGVPGSIIGMYAVDTQLGRIGTMSLATLGTSISLCLLTVFTSSNSQMIISCIESLLQNVMYGVIYSYTPEVFRTESRGTAVGIASALSRIFGAIVPVVTGALIEVNLNIPLWISSSLIGLAFICMVMLPIETRGQCTH</sequence>
<dbReference type="GeneID" id="18236733"/>
<name>F4P7F8_BATDJ</name>
<dbReference type="PANTHER" id="PTHR23511">
    <property type="entry name" value="SYNAPTIC VESICLE GLYCOPROTEIN 2"/>
    <property type="match status" value="1"/>
</dbReference>
<feature type="transmembrane region" description="Helical" evidence="6">
    <location>
        <begin position="323"/>
        <end position="344"/>
    </location>
</feature>
<dbReference type="InterPro" id="IPR036259">
    <property type="entry name" value="MFS_trans_sf"/>
</dbReference>
<keyword evidence="3 6" id="KW-0812">Transmembrane</keyword>
<proteinExistence type="predicted"/>
<keyword evidence="9" id="KW-1185">Reference proteome</keyword>
<evidence type="ECO:0000256" key="1">
    <source>
        <dbReference type="ARBA" id="ARBA00004141"/>
    </source>
</evidence>
<evidence type="ECO:0000313" key="8">
    <source>
        <dbReference type="EMBL" id="EGF78936.1"/>
    </source>
</evidence>
<dbReference type="OMA" id="PTWIGVC"/>
<accession>F4P7F8</accession>
<dbReference type="Proteomes" id="UP000007241">
    <property type="component" value="Unassembled WGS sequence"/>
</dbReference>
<evidence type="ECO:0000256" key="3">
    <source>
        <dbReference type="ARBA" id="ARBA00022692"/>
    </source>
</evidence>
<dbReference type="CDD" id="cd17316">
    <property type="entry name" value="MFS_SV2_like"/>
    <property type="match status" value="1"/>
</dbReference>
<feature type="transmembrane region" description="Helical" evidence="6">
    <location>
        <begin position="411"/>
        <end position="434"/>
    </location>
</feature>
<dbReference type="SUPFAM" id="SSF103473">
    <property type="entry name" value="MFS general substrate transporter"/>
    <property type="match status" value="1"/>
</dbReference>
<protein>
    <recommendedName>
        <fullName evidence="7">Major facilitator superfamily (MFS) profile domain-containing protein</fullName>
    </recommendedName>
</protein>
<evidence type="ECO:0000259" key="7">
    <source>
        <dbReference type="PROSITE" id="PS50850"/>
    </source>
</evidence>
<dbReference type="Pfam" id="PF00083">
    <property type="entry name" value="Sugar_tr"/>
    <property type="match status" value="1"/>
</dbReference>
<feature type="transmembrane region" description="Helical" evidence="6">
    <location>
        <begin position="95"/>
        <end position="126"/>
    </location>
</feature>
<keyword evidence="2" id="KW-0813">Transport</keyword>
<feature type="transmembrane region" description="Helical" evidence="6">
    <location>
        <begin position="351"/>
        <end position="372"/>
    </location>
</feature>
<dbReference type="InterPro" id="IPR020846">
    <property type="entry name" value="MFS_dom"/>
</dbReference>
<dbReference type="Gene3D" id="1.20.1250.20">
    <property type="entry name" value="MFS general substrate transporter like domains"/>
    <property type="match status" value="1"/>
</dbReference>
<dbReference type="HOGENOM" id="CLU_001265_52_2_1"/>
<dbReference type="PANTHER" id="PTHR23511:SF5">
    <property type="entry name" value="MAJOR FACILITATOR-TYPE TRANSPORTER HXNZ-RELATED"/>
    <property type="match status" value="1"/>
</dbReference>
<reference evidence="8 9" key="1">
    <citation type="submission" date="2009-12" db="EMBL/GenBank/DDBJ databases">
        <title>The draft genome of Batrachochytrium dendrobatidis.</title>
        <authorList>
            <consortium name="US DOE Joint Genome Institute (JGI-PGF)"/>
            <person name="Kuo A."/>
            <person name="Salamov A."/>
            <person name="Schmutz J."/>
            <person name="Lucas S."/>
            <person name="Pitluck S."/>
            <person name="Rosenblum E."/>
            <person name="Stajich J."/>
            <person name="Eisen M."/>
            <person name="Grigoriev I.V."/>
        </authorList>
    </citation>
    <scope>NUCLEOTIDE SEQUENCE [LARGE SCALE GENOMIC DNA]</scope>
    <source>
        <strain evidence="9">JAM81 / FGSC 10211</strain>
    </source>
</reference>
<keyword evidence="5 6" id="KW-0472">Membrane</keyword>
<feature type="transmembrane region" description="Helical" evidence="6">
    <location>
        <begin position="378"/>
        <end position="399"/>
    </location>
</feature>
<evidence type="ECO:0000256" key="5">
    <source>
        <dbReference type="ARBA" id="ARBA00023136"/>
    </source>
</evidence>
<feature type="transmembrane region" description="Helical" evidence="6">
    <location>
        <begin position="284"/>
        <end position="303"/>
    </location>
</feature>
<feature type="transmembrane region" description="Helical" evidence="6">
    <location>
        <begin position="191"/>
        <end position="210"/>
    </location>
</feature>
<dbReference type="FunCoup" id="F4P7F8">
    <property type="interactions" value="111"/>
</dbReference>
<feature type="transmembrane region" description="Helical" evidence="6">
    <location>
        <begin position="147"/>
        <end position="171"/>
    </location>
</feature>
<dbReference type="RefSeq" id="XP_006680266.1">
    <property type="nucleotide sequence ID" value="XM_006680203.1"/>
</dbReference>
<feature type="transmembrane region" description="Helical" evidence="6">
    <location>
        <begin position="440"/>
        <end position="461"/>
    </location>
</feature>
<dbReference type="PROSITE" id="PS50850">
    <property type="entry name" value="MFS"/>
    <property type="match status" value="1"/>
</dbReference>
<organism evidence="8 9">
    <name type="scientific">Batrachochytrium dendrobatidis (strain JAM81 / FGSC 10211)</name>
    <name type="common">Frog chytrid fungus</name>
    <dbReference type="NCBI Taxonomy" id="684364"/>
    <lineage>
        <taxon>Eukaryota</taxon>
        <taxon>Fungi</taxon>
        <taxon>Fungi incertae sedis</taxon>
        <taxon>Chytridiomycota</taxon>
        <taxon>Chytridiomycota incertae sedis</taxon>
        <taxon>Chytridiomycetes</taxon>
        <taxon>Rhizophydiales</taxon>
        <taxon>Rhizophydiales incertae sedis</taxon>
        <taxon>Batrachochytrium</taxon>
    </lineage>
</organism>
<dbReference type="GO" id="GO:0022857">
    <property type="term" value="F:transmembrane transporter activity"/>
    <property type="evidence" value="ECO:0007669"/>
    <property type="project" value="InterPro"/>
</dbReference>
<evidence type="ECO:0000256" key="2">
    <source>
        <dbReference type="ARBA" id="ARBA00022448"/>
    </source>
</evidence>